<sequence>MNKKMFTLAEANELLPYVREELSFLQKSKRSFYELYQKREQLKKQQPLDEGAIFSLECQLEFLELEAKMHVTQLISKGIQVKDIDIGLFDFPAMIDGEEVLLCWREGEESITHYHGLHDGFMGRKPIV</sequence>
<gene>
    <name evidence="1" type="ORF">BPA01_19950</name>
</gene>
<evidence type="ECO:0000313" key="2">
    <source>
        <dbReference type="Proteomes" id="UP000316882"/>
    </source>
</evidence>
<dbReference type="GeneID" id="87613288"/>
<protein>
    <submittedName>
        <fullName evidence="1">Uncharacterized protein</fullName>
    </submittedName>
</protein>
<dbReference type="EMBL" id="BJMH01000007">
    <property type="protein sequence ID" value="GEB32415.1"/>
    <property type="molecule type" value="Genomic_DNA"/>
</dbReference>
<dbReference type="AlphaFoldDB" id="A0A4Y3PHZ4"/>
<organism evidence="1 2">
    <name type="scientific">Brevibacillus parabrevis</name>
    <dbReference type="NCBI Taxonomy" id="54914"/>
    <lineage>
        <taxon>Bacteria</taxon>
        <taxon>Bacillati</taxon>
        <taxon>Bacillota</taxon>
        <taxon>Bacilli</taxon>
        <taxon>Bacillales</taxon>
        <taxon>Paenibacillaceae</taxon>
        <taxon>Brevibacillus</taxon>
    </lineage>
</organism>
<name>A0A4Y3PHZ4_BREPA</name>
<dbReference type="InterPro" id="IPR018699">
    <property type="entry name" value="DUF2203"/>
</dbReference>
<accession>A0A4Y3PHZ4</accession>
<dbReference type="OrthoDB" id="9802910at2"/>
<comment type="caution">
    <text evidence="1">The sequence shown here is derived from an EMBL/GenBank/DDBJ whole genome shotgun (WGS) entry which is preliminary data.</text>
</comment>
<dbReference type="RefSeq" id="WP_063231024.1">
    <property type="nucleotide sequence ID" value="NZ_BJMH01000007.1"/>
</dbReference>
<dbReference type="STRING" id="54914.AV540_02060"/>
<keyword evidence="2" id="KW-1185">Reference proteome</keyword>
<evidence type="ECO:0000313" key="1">
    <source>
        <dbReference type="EMBL" id="GEB32415.1"/>
    </source>
</evidence>
<proteinExistence type="predicted"/>
<dbReference type="PIRSF" id="PIRSF016498">
    <property type="entry name" value="UCP016498"/>
    <property type="match status" value="1"/>
</dbReference>
<dbReference type="Proteomes" id="UP000316882">
    <property type="component" value="Unassembled WGS sequence"/>
</dbReference>
<reference evidence="1 2" key="1">
    <citation type="submission" date="2019-06" db="EMBL/GenBank/DDBJ databases">
        <title>Whole genome shotgun sequence of Brevibacillus parabrevis NBRC 12334.</title>
        <authorList>
            <person name="Hosoyama A."/>
            <person name="Uohara A."/>
            <person name="Ohji S."/>
            <person name="Ichikawa N."/>
        </authorList>
    </citation>
    <scope>NUCLEOTIDE SEQUENCE [LARGE SCALE GENOMIC DNA]</scope>
    <source>
        <strain evidence="1 2">NBRC 12334</strain>
    </source>
</reference>
<dbReference type="Pfam" id="PF09969">
    <property type="entry name" value="DUF2203"/>
    <property type="match status" value="1"/>
</dbReference>